<keyword evidence="2" id="KW-1185">Reference proteome</keyword>
<dbReference type="AlphaFoldDB" id="A0A6N4TLD3"/>
<evidence type="ECO:0000313" key="1">
    <source>
        <dbReference type="EMBL" id="BBK23553.1"/>
    </source>
</evidence>
<dbReference type="Proteomes" id="UP000464754">
    <property type="component" value="Chromosome"/>
</dbReference>
<dbReference type="KEGG" id="aarg:Aargi30884_24560"/>
<accession>A0A6N4TLD3</accession>
<organism evidence="1 2">
    <name type="scientific">Amedibacterium intestinale</name>
    <dbReference type="NCBI Taxonomy" id="2583452"/>
    <lineage>
        <taxon>Bacteria</taxon>
        <taxon>Bacillati</taxon>
        <taxon>Bacillota</taxon>
        <taxon>Erysipelotrichia</taxon>
        <taxon>Erysipelotrichales</taxon>
        <taxon>Erysipelotrichaceae</taxon>
        <taxon>Amedibacterium</taxon>
    </lineage>
</organism>
<proteinExistence type="predicted"/>
<dbReference type="RefSeq" id="WP_163052365.1">
    <property type="nucleotide sequence ID" value="NZ_AP019695.1"/>
</dbReference>
<sequence>MDINTTLYLGFRMQANENFMNADSDESFASFSYTFEFDDKELIYKYERYSVDTLKREELIIDNVTIFICEFDDKNFNFGNLNFINAETANTQRYVQSLESDEMEGAIEMQLPFLRWLIHNVAFDNDSILLKLDNYVQKMIMIITGNNKRMIPMMNERFY</sequence>
<gene>
    <name evidence="1" type="ORF">Aargi30884_24560</name>
</gene>
<evidence type="ECO:0000313" key="2">
    <source>
        <dbReference type="Proteomes" id="UP000464754"/>
    </source>
</evidence>
<name>A0A6N4TLD3_9FIRM</name>
<protein>
    <submittedName>
        <fullName evidence="1">Uncharacterized protein</fullName>
    </submittedName>
</protein>
<dbReference type="EMBL" id="AP019695">
    <property type="protein sequence ID" value="BBK23553.1"/>
    <property type="molecule type" value="Genomic_DNA"/>
</dbReference>
<reference evidence="2" key="1">
    <citation type="submission" date="2019-05" db="EMBL/GenBank/DDBJ databases">
        <title>Complete genome sequencing of Absiella argi strain JCM 30884.</title>
        <authorList>
            <person name="Sakamoto M."/>
            <person name="Murakami T."/>
            <person name="Mori H."/>
        </authorList>
    </citation>
    <scope>NUCLEOTIDE SEQUENCE [LARGE SCALE GENOMIC DNA]</scope>
    <source>
        <strain evidence="2">JCM 30884</strain>
    </source>
</reference>